<proteinExistence type="predicted"/>
<reference evidence="1" key="2">
    <citation type="submission" date="2021-10" db="EMBL/GenBank/DDBJ databases">
        <title>Phylogenomics reveals ancestral predisposition of the termite-cultivated fungus Termitomyces towards a domesticated lifestyle.</title>
        <authorList>
            <person name="Auxier B."/>
            <person name="Grum-Grzhimaylo A."/>
            <person name="Cardenas M.E."/>
            <person name="Lodge J.D."/>
            <person name="Laessoe T."/>
            <person name="Pedersen O."/>
            <person name="Smith M.E."/>
            <person name="Kuyper T.W."/>
            <person name="Franco-Molano E.A."/>
            <person name="Baroni T.J."/>
            <person name="Aanen D.K."/>
        </authorList>
    </citation>
    <scope>NUCLEOTIDE SEQUENCE</scope>
    <source>
        <strain evidence="1">AP01</strain>
        <tissue evidence="1">Mycelium</tissue>
    </source>
</reference>
<sequence length="129" mass="13842">MKQAERLQLDQVLAVSARATGRIPKYPKSDDKDEADADLAFQMYISDAHVMNDAAYAQAIQNATLAGNNKLDPDGRGVGKSAGTTVFPIRCPSAHWPGGIGDDVAVRVLGEHGMVEWVKPPIPIVVSLF</sequence>
<evidence type="ECO:0000313" key="1">
    <source>
        <dbReference type="EMBL" id="KAG5643076.1"/>
    </source>
</evidence>
<gene>
    <name evidence="1" type="ORF">DXG03_001604</name>
</gene>
<comment type="caution">
    <text evidence="1">The sequence shown here is derived from an EMBL/GenBank/DDBJ whole genome shotgun (WGS) entry which is preliminary data.</text>
</comment>
<dbReference type="Proteomes" id="UP000775547">
    <property type="component" value="Unassembled WGS sequence"/>
</dbReference>
<dbReference type="EMBL" id="JABCKV010000136">
    <property type="protein sequence ID" value="KAG5643076.1"/>
    <property type="molecule type" value="Genomic_DNA"/>
</dbReference>
<keyword evidence="2" id="KW-1185">Reference proteome</keyword>
<dbReference type="OrthoDB" id="9977870at2759"/>
<reference evidence="1" key="1">
    <citation type="submission" date="2020-07" db="EMBL/GenBank/DDBJ databases">
        <authorList>
            <person name="Nieuwenhuis M."/>
            <person name="Van De Peppel L.J.J."/>
        </authorList>
    </citation>
    <scope>NUCLEOTIDE SEQUENCE</scope>
    <source>
        <strain evidence="1">AP01</strain>
        <tissue evidence="1">Mycelium</tissue>
    </source>
</reference>
<evidence type="ECO:0000313" key="2">
    <source>
        <dbReference type="Proteomes" id="UP000775547"/>
    </source>
</evidence>
<protein>
    <submittedName>
        <fullName evidence="1">Uncharacterized protein</fullName>
    </submittedName>
</protein>
<organism evidence="1 2">
    <name type="scientific">Asterophora parasitica</name>
    <dbReference type="NCBI Taxonomy" id="117018"/>
    <lineage>
        <taxon>Eukaryota</taxon>
        <taxon>Fungi</taxon>
        <taxon>Dikarya</taxon>
        <taxon>Basidiomycota</taxon>
        <taxon>Agaricomycotina</taxon>
        <taxon>Agaricomycetes</taxon>
        <taxon>Agaricomycetidae</taxon>
        <taxon>Agaricales</taxon>
        <taxon>Tricholomatineae</taxon>
        <taxon>Lyophyllaceae</taxon>
        <taxon>Asterophora</taxon>
    </lineage>
</organism>
<accession>A0A9P7K955</accession>
<dbReference type="AlphaFoldDB" id="A0A9P7K955"/>
<name>A0A9P7K955_9AGAR</name>